<dbReference type="Pfam" id="PF00005">
    <property type="entry name" value="ABC_tran"/>
    <property type="match status" value="1"/>
</dbReference>
<dbReference type="OrthoDB" id="9778870at2"/>
<dbReference type="GO" id="GO:0005524">
    <property type="term" value="F:ATP binding"/>
    <property type="evidence" value="ECO:0007669"/>
    <property type="project" value="UniProtKB-KW"/>
</dbReference>
<evidence type="ECO:0000313" key="4">
    <source>
        <dbReference type="EMBL" id="TCO14647.1"/>
    </source>
</evidence>
<dbReference type="SUPFAM" id="SSF52540">
    <property type="entry name" value="P-loop containing nucleoside triphosphate hydrolases"/>
    <property type="match status" value="1"/>
</dbReference>
<evidence type="ECO:0000256" key="2">
    <source>
        <dbReference type="ARBA" id="ARBA00022840"/>
    </source>
</evidence>
<dbReference type="GO" id="GO:0016020">
    <property type="term" value="C:membrane"/>
    <property type="evidence" value="ECO:0007669"/>
    <property type="project" value="InterPro"/>
</dbReference>
<keyword evidence="2 4" id="KW-0067">ATP-binding</keyword>
<dbReference type="InterPro" id="IPR050683">
    <property type="entry name" value="Bact_Polysacc_Export_ATP-bd"/>
</dbReference>
<dbReference type="GO" id="GO:0140359">
    <property type="term" value="F:ABC-type transporter activity"/>
    <property type="evidence" value="ECO:0007669"/>
    <property type="project" value="InterPro"/>
</dbReference>
<evidence type="ECO:0000256" key="1">
    <source>
        <dbReference type="ARBA" id="ARBA00022741"/>
    </source>
</evidence>
<keyword evidence="5" id="KW-1185">Reference proteome</keyword>
<protein>
    <submittedName>
        <fullName evidence="4">ABC-2 type transport system ATP-binding protein/lipopolysaccharide transport system ATP-binding protein</fullName>
    </submittedName>
</protein>
<name>A0A4R2GV05_9HYPH</name>
<dbReference type="PANTHER" id="PTHR46743">
    <property type="entry name" value="TEICHOIC ACIDS EXPORT ATP-BINDING PROTEIN TAGH"/>
    <property type="match status" value="1"/>
</dbReference>
<evidence type="ECO:0000313" key="5">
    <source>
        <dbReference type="Proteomes" id="UP000294881"/>
    </source>
</evidence>
<dbReference type="SMART" id="SM00382">
    <property type="entry name" value="AAA"/>
    <property type="match status" value="1"/>
</dbReference>
<proteinExistence type="predicted"/>
<dbReference type="InterPro" id="IPR027417">
    <property type="entry name" value="P-loop_NTPase"/>
</dbReference>
<feature type="domain" description="ABC transporter" evidence="3">
    <location>
        <begin position="23"/>
        <end position="251"/>
    </location>
</feature>
<keyword evidence="1" id="KW-0547">Nucleotide-binding</keyword>
<organism evidence="4 5">
    <name type="scientific">Camelimonas lactis</name>
    <dbReference type="NCBI Taxonomy" id="659006"/>
    <lineage>
        <taxon>Bacteria</taxon>
        <taxon>Pseudomonadati</taxon>
        <taxon>Pseudomonadota</taxon>
        <taxon>Alphaproteobacteria</taxon>
        <taxon>Hyphomicrobiales</taxon>
        <taxon>Chelatococcaceae</taxon>
        <taxon>Camelimonas</taxon>
    </lineage>
</organism>
<sequence length="259" mass="27598">MASIILENACVEFPIYNARGRSIRRNLMARVGGSVAADGDVVSVNALKNINLRLTNGDRLGLLGHNGAGKSTLLRVLSGAYEPSSGTAEIEGAVSSLLDITMGMDPEMSGAENIVLRGAIIGMTIPEARERIPEIAEFAEIGDFLDLPMRTYSSGMNLRLAFAISTAIRPDILLMDELISVGDAAFASKARQRVQELIASAGILVLASHDPKSLLEYCTRGIVMEHGQIVFDGPIEEAIVRHGMEVPEIKKEVPAATGA</sequence>
<dbReference type="PROSITE" id="PS50893">
    <property type="entry name" value="ABC_TRANSPORTER_2"/>
    <property type="match status" value="1"/>
</dbReference>
<dbReference type="CDD" id="cd03220">
    <property type="entry name" value="ABC_KpsT_Wzt"/>
    <property type="match status" value="1"/>
</dbReference>
<dbReference type="Gene3D" id="3.40.50.300">
    <property type="entry name" value="P-loop containing nucleotide triphosphate hydrolases"/>
    <property type="match status" value="1"/>
</dbReference>
<dbReference type="InterPro" id="IPR015860">
    <property type="entry name" value="ABC_transpr_TagH-like"/>
</dbReference>
<dbReference type="PANTHER" id="PTHR46743:SF3">
    <property type="entry name" value="ABC-TYPE POLYSACCHARIDE_POLYOL PHOSPHATE TRANSPORT SYSTEM, ATPASE COMPONENT"/>
    <property type="match status" value="1"/>
</dbReference>
<dbReference type="Proteomes" id="UP000294881">
    <property type="component" value="Unassembled WGS sequence"/>
</dbReference>
<comment type="caution">
    <text evidence="4">The sequence shown here is derived from an EMBL/GenBank/DDBJ whole genome shotgun (WGS) entry which is preliminary data.</text>
</comment>
<dbReference type="InterPro" id="IPR003439">
    <property type="entry name" value="ABC_transporter-like_ATP-bd"/>
</dbReference>
<dbReference type="InterPro" id="IPR003593">
    <property type="entry name" value="AAA+_ATPase"/>
</dbReference>
<dbReference type="AlphaFoldDB" id="A0A4R2GV05"/>
<evidence type="ECO:0000259" key="3">
    <source>
        <dbReference type="PROSITE" id="PS50893"/>
    </source>
</evidence>
<dbReference type="GO" id="GO:0016887">
    <property type="term" value="F:ATP hydrolysis activity"/>
    <property type="evidence" value="ECO:0007669"/>
    <property type="project" value="InterPro"/>
</dbReference>
<dbReference type="RefSeq" id="WP_132004170.1">
    <property type="nucleotide sequence ID" value="NZ_JBHUNN010000002.1"/>
</dbReference>
<reference evidence="4 5" key="1">
    <citation type="submission" date="2019-03" db="EMBL/GenBank/DDBJ databases">
        <title>Genomic Encyclopedia of Type Strains, Phase IV (KMG-IV): sequencing the most valuable type-strain genomes for metagenomic binning, comparative biology and taxonomic classification.</title>
        <authorList>
            <person name="Goeker M."/>
        </authorList>
    </citation>
    <scope>NUCLEOTIDE SEQUENCE [LARGE SCALE GENOMIC DNA]</scope>
    <source>
        <strain evidence="4 5">DSM 22958</strain>
    </source>
</reference>
<accession>A0A4R2GV05</accession>
<gene>
    <name evidence="4" type="ORF">EV666_103155</name>
</gene>
<dbReference type="EMBL" id="SLWL01000003">
    <property type="protein sequence ID" value="TCO14647.1"/>
    <property type="molecule type" value="Genomic_DNA"/>
</dbReference>